<dbReference type="STRING" id="78915.A0A4P9XP88"/>
<keyword evidence="10" id="KW-1185">Reference proteome</keyword>
<proteinExistence type="predicted"/>
<feature type="compositionally biased region" description="Low complexity" evidence="7">
    <location>
        <begin position="816"/>
        <end position="835"/>
    </location>
</feature>
<organism evidence="9 10">
    <name type="scientific">Thamnocephalis sphaerospora</name>
    <dbReference type="NCBI Taxonomy" id="78915"/>
    <lineage>
        <taxon>Eukaryota</taxon>
        <taxon>Fungi</taxon>
        <taxon>Fungi incertae sedis</taxon>
        <taxon>Zoopagomycota</taxon>
        <taxon>Zoopagomycotina</taxon>
        <taxon>Zoopagomycetes</taxon>
        <taxon>Zoopagales</taxon>
        <taxon>Sigmoideomycetaceae</taxon>
        <taxon>Thamnocephalis</taxon>
    </lineage>
</organism>
<feature type="region of interest" description="Disordered" evidence="7">
    <location>
        <begin position="363"/>
        <end position="382"/>
    </location>
</feature>
<evidence type="ECO:0000313" key="10">
    <source>
        <dbReference type="Proteomes" id="UP000271241"/>
    </source>
</evidence>
<feature type="compositionally biased region" description="Basic and acidic residues" evidence="7">
    <location>
        <begin position="18"/>
        <end position="35"/>
    </location>
</feature>
<evidence type="ECO:0000256" key="2">
    <source>
        <dbReference type="ARBA" id="ARBA00023015"/>
    </source>
</evidence>
<feature type="compositionally biased region" description="Polar residues" evidence="7">
    <location>
        <begin position="842"/>
        <end position="852"/>
    </location>
</feature>
<sequence>MDGDDLWLSLAEPLAADPRIHDAQRRNSTAADKDASGTQMALDSLFSASLPAPIELTESAMATGAGAGAGVDTDISMGQARLAGSASPANLAAGDDLPLMLAAAAAAGPSSFPPLDPTVLATSSVSNMDDVDYWQFIHSDLVSDLVSPDALQMSRATSSKTSADASASVQVKAEPAMANAQTPSSLSGGDAFAGSFLSNPMLAAAAAAFYTPDVQGSTSNGGTMPWFSASTPTPTAMPTSVAMPALVTSPSTAAADGKKKAGRRGRKKREPYPATLPASQLQPLMPMPMPIQPAPMMSQQLVAVKPEPNDDQKTVELMTAAELPSSVPTVSAKASPAPEAASAIVDASVSSTLAALSLPKQPLPPAMSASPSVAGTPAPDAPMGDESQAMYDKRQQRLIKNRAAALLSRKRKREHLALLEQQTDNLKQDNEELLQRVAALESRAAAAELQRDEAQRALAELREELARYQVDREREQACMRLRAITVASSASSSDDEDDVMELDREETRKMVQRDYELRTVKPKTAGMVFMMIIFSFALFSLPVSRIALPLRSSSGDQAVRASTVFSGPPPLSTPVPESRKLQTELRDADSDDEDTDSKMIMASRSRGSGSDVRPQRHPTAAISAARPALLRRRSTGPRPVDMSSIIASTTITATTDRVAHGKDVAPLENDASAAQDLYQWLIRQHTSAESATFRPSGKDASTTMSIDDTPLSPRVMSASVLGNAFRPHAQLICDNLKRFVPPVLPPTSDAWRPMEDLQEDLTTNGEAQGNAYMTLASSIAAGATATDRSAENDSSSRARRRPRLSFLSPLDPAPASPASSSLPSSPPSMELELALAAGDAPSQETADVSSSEPDLRRYLRIDVEVLSSHLVAELPKH</sequence>
<dbReference type="Proteomes" id="UP000271241">
    <property type="component" value="Unassembled WGS sequence"/>
</dbReference>
<dbReference type="InterPro" id="IPR004827">
    <property type="entry name" value="bZIP"/>
</dbReference>
<dbReference type="InterPro" id="IPR046347">
    <property type="entry name" value="bZIP_sf"/>
</dbReference>
<keyword evidence="5" id="KW-0539">Nucleus</keyword>
<dbReference type="PANTHER" id="PTHR46164:SF3">
    <property type="entry name" value="ATF6, ISOFORM C"/>
    <property type="match status" value="1"/>
</dbReference>
<reference evidence="10" key="1">
    <citation type="journal article" date="2018" name="Nat. Microbiol.">
        <title>Leveraging single-cell genomics to expand the fungal tree of life.</title>
        <authorList>
            <person name="Ahrendt S.R."/>
            <person name="Quandt C.A."/>
            <person name="Ciobanu D."/>
            <person name="Clum A."/>
            <person name="Salamov A."/>
            <person name="Andreopoulos B."/>
            <person name="Cheng J.F."/>
            <person name="Woyke T."/>
            <person name="Pelin A."/>
            <person name="Henrissat B."/>
            <person name="Reynolds N.K."/>
            <person name="Benny G.L."/>
            <person name="Smith M.E."/>
            <person name="James T.Y."/>
            <person name="Grigoriev I.V."/>
        </authorList>
    </citation>
    <scope>NUCLEOTIDE SEQUENCE [LARGE SCALE GENOMIC DNA]</scope>
    <source>
        <strain evidence="10">RSA 1356</strain>
    </source>
</reference>
<dbReference type="EMBL" id="KZ992746">
    <property type="protein sequence ID" value="RKP07241.1"/>
    <property type="molecule type" value="Genomic_DNA"/>
</dbReference>
<evidence type="ECO:0000256" key="5">
    <source>
        <dbReference type="ARBA" id="ARBA00023242"/>
    </source>
</evidence>
<feature type="region of interest" description="Disordered" evidence="7">
    <location>
        <begin position="248"/>
        <end position="285"/>
    </location>
</feature>
<evidence type="ECO:0000313" key="9">
    <source>
        <dbReference type="EMBL" id="RKP07241.1"/>
    </source>
</evidence>
<dbReference type="OrthoDB" id="674948at2759"/>
<feature type="region of interest" description="Disordered" evidence="7">
    <location>
        <begin position="783"/>
        <end position="854"/>
    </location>
</feature>
<feature type="domain" description="BZIP" evidence="8">
    <location>
        <begin position="391"/>
        <end position="441"/>
    </location>
</feature>
<dbReference type="SUPFAM" id="SSF57959">
    <property type="entry name" value="Leucine zipper domain"/>
    <property type="match status" value="1"/>
</dbReference>
<dbReference type="PANTHER" id="PTHR46164">
    <property type="entry name" value="ATF6, ISOFORM C"/>
    <property type="match status" value="1"/>
</dbReference>
<dbReference type="GO" id="GO:0030968">
    <property type="term" value="P:endoplasmic reticulum unfolded protein response"/>
    <property type="evidence" value="ECO:0007669"/>
    <property type="project" value="TreeGrafter"/>
</dbReference>
<dbReference type="GO" id="GO:0005634">
    <property type="term" value="C:nucleus"/>
    <property type="evidence" value="ECO:0007669"/>
    <property type="project" value="TreeGrafter"/>
</dbReference>
<feature type="region of interest" description="Disordered" evidence="7">
    <location>
        <begin position="561"/>
        <end position="597"/>
    </location>
</feature>
<dbReference type="GO" id="GO:0000978">
    <property type="term" value="F:RNA polymerase II cis-regulatory region sequence-specific DNA binding"/>
    <property type="evidence" value="ECO:0007669"/>
    <property type="project" value="TreeGrafter"/>
</dbReference>
<dbReference type="SMART" id="SM00338">
    <property type="entry name" value="BRLZ"/>
    <property type="match status" value="1"/>
</dbReference>
<keyword evidence="3" id="KW-0238">DNA-binding</keyword>
<keyword evidence="6" id="KW-0175">Coiled coil</keyword>
<dbReference type="InterPro" id="IPR051882">
    <property type="entry name" value="ATF_bZIP_TF"/>
</dbReference>
<evidence type="ECO:0000256" key="4">
    <source>
        <dbReference type="ARBA" id="ARBA00023163"/>
    </source>
</evidence>
<evidence type="ECO:0000256" key="7">
    <source>
        <dbReference type="SAM" id="MobiDB-lite"/>
    </source>
</evidence>
<protein>
    <recommendedName>
        <fullName evidence="8">BZIP domain-containing protein</fullName>
    </recommendedName>
</protein>
<dbReference type="Gene3D" id="1.20.5.170">
    <property type="match status" value="1"/>
</dbReference>
<keyword evidence="2" id="KW-0805">Transcription regulation</keyword>
<feature type="compositionally biased region" description="Basic and acidic residues" evidence="7">
    <location>
        <begin position="577"/>
        <end position="588"/>
    </location>
</feature>
<dbReference type="PROSITE" id="PS50217">
    <property type="entry name" value="BZIP"/>
    <property type="match status" value="1"/>
</dbReference>
<feature type="compositionally biased region" description="Basic residues" evidence="7">
    <location>
        <begin position="260"/>
        <end position="269"/>
    </location>
</feature>
<evidence type="ECO:0000256" key="6">
    <source>
        <dbReference type="SAM" id="Coils"/>
    </source>
</evidence>
<dbReference type="GO" id="GO:0016020">
    <property type="term" value="C:membrane"/>
    <property type="evidence" value="ECO:0007669"/>
    <property type="project" value="UniProtKB-SubCell"/>
</dbReference>
<dbReference type="Pfam" id="PF00170">
    <property type="entry name" value="bZIP_1"/>
    <property type="match status" value="1"/>
</dbReference>
<accession>A0A4P9XP88</accession>
<gene>
    <name evidence="9" type="ORF">THASP1DRAFT_30945</name>
</gene>
<dbReference type="AlphaFoldDB" id="A0A4P9XP88"/>
<feature type="region of interest" description="Disordered" evidence="7">
    <location>
        <begin position="17"/>
        <end position="36"/>
    </location>
</feature>
<dbReference type="GO" id="GO:0000981">
    <property type="term" value="F:DNA-binding transcription factor activity, RNA polymerase II-specific"/>
    <property type="evidence" value="ECO:0007669"/>
    <property type="project" value="TreeGrafter"/>
</dbReference>
<evidence type="ECO:0000259" key="8">
    <source>
        <dbReference type="PROSITE" id="PS50217"/>
    </source>
</evidence>
<name>A0A4P9XP88_9FUNG</name>
<comment type="subcellular location">
    <subcellularLocation>
        <location evidence="1">Membrane</location>
        <topology evidence="1">Single-pass membrane protein</topology>
    </subcellularLocation>
</comment>
<evidence type="ECO:0000256" key="3">
    <source>
        <dbReference type="ARBA" id="ARBA00023125"/>
    </source>
</evidence>
<keyword evidence="4" id="KW-0804">Transcription</keyword>
<feature type="coiled-coil region" evidence="6">
    <location>
        <begin position="409"/>
        <end position="478"/>
    </location>
</feature>
<feature type="region of interest" description="Disordered" evidence="7">
    <location>
        <begin position="691"/>
        <end position="710"/>
    </location>
</feature>
<evidence type="ECO:0000256" key="1">
    <source>
        <dbReference type="ARBA" id="ARBA00004167"/>
    </source>
</evidence>